<sequence>MSKPASKRQKQSSFKSTASEIPAPFSKASPAIQPFLEQLDPAHVYITHIDRHPPDAKKQIFLIPVLLNGAIAVLLAWRIYAAVPVYWAIVTHLLGYASSATVDTTNTTRNEQFKVLAKRTLMFLVDFLLFRFIGPWPLTFFLEQPCNPVTWRWKLGFQPKEIVVRVSRNWDAVDLMKGVKQGDESPFFKTRILPAIEKSFMRSKTGYLMMDKSWDLDFQSMLDAHTLVKQEKLKMEHVDKLVLVHMEGVGWLAWQWETDSDVIEDRRKKVVAFKEVLTKLGKESLFWKWMEIVEQERDADGGFTLERQQRVAERVEAAFKKEGVDFDELTNGVGGLEELPVKDA</sequence>
<dbReference type="AlphaFoldDB" id="A0AAV9JST8"/>
<keyword evidence="4" id="KW-1185">Reference proteome</keyword>
<feature type="compositionally biased region" description="Basic residues" evidence="1">
    <location>
        <begin position="1"/>
        <end position="10"/>
    </location>
</feature>
<dbReference type="EMBL" id="JAVFHQ010000010">
    <property type="protein sequence ID" value="KAK4547602.1"/>
    <property type="molecule type" value="Genomic_DNA"/>
</dbReference>
<evidence type="ECO:0000256" key="2">
    <source>
        <dbReference type="SAM" id="Phobius"/>
    </source>
</evidence>
<comment type="caution">
    <text evidence="3">The sequence shown here is derived from an EMBL/GenBank/DDBJ whole genome shotgun (WGS) entry which is preliminary data.</text>
</comment>
<gene>
    <name evidence="3" type="ORF">LTR36_000559</name>
</gene>
<evidence type="ECO:0000313" key="3">
    <source>
        <dbReference type="EMBL" id="KAK4547602.1"/>
    </source>
</evidence>
<feature type="transmembrane region" description="Helical" evidence="2">
    <location>
        <begin position="60"/>
        <end position="79"/>
    </location>
</feature>
<keyword evidence="2" id="KW-1133">Transmembrane helix</keyword>
<keyword evidence="2" id="KW-0472">Membrane</keyword>
<keyword evidence="2" id="KW-0812">Transmembrane</keyword>
<feature type="region of interest" description="Disordered" evidence="1">
    <location>
        <begin position="1"/>
        <end position="21"/>
    </location>
</feature>
<evidence type="ECO:0000313" key="4">
    <source>
        <dbReference type="Proteomes" id="UP001324427"/>
    </source>
</evidence>
<feature type="transmembrane region" description="Helical" evidence="2">
    <location>
        <begin position="85"/>
        <end position="102"/>
    </location>
</feature>
<dbReference type="Proteomes" id="UP001324427">
    <property type="component" value="Unassembled WGS sequence"/>
</dbReference>
<protein>
    <submittedName>
        <fullName evidence="3">Uncharacterized protein</fullName>
    </submittedName>
</protein>
<organism evidence="3 4">
    <name type="scientific">Oleoguttula mirabilis</name>
    <dbReference type="NCBI Taxonomy" id="1507867"/>
    <lineage>
        <taxon>Eukaryota</taxon>
        <taxon>Fungi</taxon>
        <taxon>Dikarya</taxon>
        <taxon>Ascomycota</taxon>
        <taxon>Pezizomycotina</taxon>
        <taxon>Dothideomycetes</taxon>
        <taxon>Dothideomycetidae</taxon>
        <taxon>Mycosphaerellales</taxon>
        <taxon>Teratosphaeriaceae</taxon>
        <taxon>Oleoguttula</taxon>
    </lineage>
</organism>
<reference evidence="3 4" key="1">
    <citation type="submission" date="2021-11" db="EMBL/GenBank/DDBJ databases">
        <title>Black yeast isolated from Biological Soil Crust.</title>
        <authorList>
            <person name="Kurbessoian T."/>
        </authorList>
    </citation>
    <scope>NUCLEOTIDE SEQUENCE [LARGE SCALE GENOMIC DNA]</scope>
    <source>
        <strain evidence="3 4">CCFEE 5522</strain>
    </source>
</reference>
<evidence type="ECO:0000256" key="1">
    <source>
        <dbReference type="SAM" id="MobiDB-lite"/>
    </source>
</evidence>
<feature type="transmembrane region" description="Helical" evidence="2">
    <location>
        <begin position="123"/>
        <end position="142"/>
    </location>
</feature>
<name>A0AAV9JST8_9PEZI</name>
<accession>A0AAV9JST8</accession>
<proteinExistence type="predicted"/>